<sequence length="78" mass="8948">QFVVLMEVHESEHGDCYHEKVDVSFKPVGEQDCHTHANKSQYHLITSAGIHPCWCYSLVEDFKTLEKEMHFIASPLCG</sequence>
<dbReference type="AlphaFoldDB" id="A0A1A7YRX9"/>
<evidence type="ECO:0000313" key="1">
    <source>
        <dbReference type="EMBL" id="SBP32700.1"/>
    </source>
</evidence>
<reference evidence="1" key="2">
    <citation type="submission" date="2016-06" db="EMBL/GenBank/DDBJ databases">
        <title>The genome of a short-lived fish provides insights into sex chromosome evolution and the genetic control of aging.</title>
        <authorList>
            <person name="Reichwald K."/>
            <person name="Felder M."/>
            <person name="Petzold A."/>
            <person name="Koch P."/>
            <person name="Groth M."/>
            <person name="Platzer M."/>
        </authorList>
    </citation>
    <scope>NUCLEOTIDE SEQUENCE</scope>
    <source>
        <tissue evidence="1">Brain</tissue>
    </source>
</reference>
<dbReference type="EMBL" id="HADX01010468">
    <property type="protein sequence ID" value="SBP32700.1"/>
    <property type="molecule type" value="Transcribed_RNA"/>
</dbReference>
<feature type="non-terminal residue" evidence="1">
    <location>
        <position position="78"/>
    </location>
</feature>
<feature type="non-terminal residue" evidence="1">
    <location>
        <position position="1"/>
    </location>
</feature>
<organism evidence="1">
    <name type="scientific">Iconisemion striatum</name>
    <dbReference type="NCBI Taxonomy" id="60296"/>
    <lineage>
        <taxon>Eukaryota</taxon>
        <taxon>Metazoa</taxon>
        <taxon>Chordata</taxon>
        <taxon>Craniata</taxon>
        <taxon>Vertebrata</taxon>
        <taxon>Euteleostomi</taxon>
        <taxon>Actinopterygii</taxon>
        <taxon>Neopterygii</taxon>
        <taxon>Teleostei</taxon>
        <taxon>Neoteleostei</taxon>
        <taxon>Acanthomorphata</taxon>
        <taxon>Ovalentaria</taxon>
        <taxon>Atherinomorphae</taxon>
        <taxon>Cyprinodontiformes</taxon>
        <taxon>Nothobranchiidae</taxon>
        <taxon>Iconisemion</taxon>
    </lineage>
</organism>
<gene>
    <name evidence="1" type="primary">ZBED5</name>
</gene>
<proteinExistence type="predicted"/>
<accession>A0A1A7YRX9</accession>
<protein>
    <submittedName>
        <fullName evidence="1">Zinc finger, BED-type containing 5</fullName>
    </submittedName>
</protein>
<reference evidence="1" key="1">
    <citation type="submission" date="2016-05" db="EMBL/GenBank/DDBJ databases">
        <authorList>
            <person name="Lavstsen T."/>
            <person name="Jespersen J.S."/>
        </authorList>
    </citation>
    <scope>NUCLEOTIDE SEQUENCE</scope>
    <source>
        <tissue evidence="1">Brain</tissue>
    </source>
</reference>
<name>A0A1A7YRX9_9TELE</name>